<sequence length="451" mass="50223">MLKRYSLLWRLALLLVVTVVTTMVVGTRVTNALRNDAQLLSDQAVAVMRGYAAAAEQAWLAEGRAGVDQWLAGMRSRESGDIAVISNTDQSLSSTPLTVQERSGLRFQRGVHSRMSFRYGKKMPYLGLPFPTVPEQGSLLMQLPPRFRPGTYWPWVEPLLLVGVPTISALMLGGLLFWRARVLLKALQAQVLVFKDDTDARVVGPLATRSDEFGELARSFNHMAEQVCGILETQKQLLNDMSHELRTPLSRLSVALENAINEQQLRQRLEQELRHMRTLVDDTLALGWQDTDTNTGNAGLQSLSVPVLWDMVVENAAFESGWSKQRFPCTLPDDTEVYGNLNTLAQVFENLVRNAIRYSPEQGTVLLQGQREGSAWHLQVVDQGPGVPEDKLHSIFAPFVRLNTARTTDSGFGLGLSIARRTVERLGGELWAHNRDPGLCVHLRLPAPARV</sequence>
<dbReference type="HOGENOM" id="CLU_000445_89_27_6"/>
<evidence type="ECO:0000313" key="12">
    <source>
        <dbReference type="EMBL" id="CAL17138.1"/>
    </source>
</evidence>
<dbReference type="Gene3D" id="3.30.565.10">
    <property type="entry name" value="Histidine kinase-like ATPase, C-terminal domain"/>
    <property type="match status" value="1"/>
</dbReference>
<dbReference type="InterPro" id="IPR003594">
    <property type="entry name" value="HATPase_dom"/>
</dbReference>
<keyword evidence="9" id="KW-0067">ATP-binding</keyword>
<gene>
    <name evidence="12" type="primary">pfeS</name>
    <name evidence="12" type="ordered locus">ABO_1690</name>
</gene>
<dbReference type="InterPro" id="IPR050980">
    <property type="entry name" value="2C_sensor_his_kinase"/>
</dbReference>
<keyword evidence="5" id="KW-0597">Phosphoprotein</keyword>
<dbReference type="OrthoDB" id="9804645at2"/>
<keyword evidence="8 12" id="KW-0418">Kinase</keyword>
<accession>Q0VNW0</accession>
<protein>
    <recommendedName>
        <fullName evidence="3">histidine kinase</fullName>
        <ecNumber evidence="3">2.7.13.3</ecNumber>
    </recommendedName>
</protein>
<dbReference type="InterPro" id="IPR003660">
    <property type="entry name" value="HAMP_dom"/>
</dbReference>
<evidence type="ECO:0000259" key="11">
    <source>
        <dbReference type="PROSITE" id="PS50885"/>
    </source>
</evidence>
<dbReference type="PRINTS" id="PR00344">
    <property type="entry name" value="BCTRLSENSOR"/>
</dbReference>
<comment type="subcellular location">
    <subcellularLocation>
        <location evidence="2">Cell membrane</location>
        <topology evidence="2">Multi-pass membrane protein</topology>
    </subcellularLocation>
</comment>
<dbReference type="CDD" id="cd00082">
    <property type="entry name" value="HisKA"/>
    <property type="match status" value="1"/>
</dbReference>
<evidence type="ECO:0000256" key="7">
    <source>
        <dbReference type="ARBA" id="ARBA00022741"/>
    </source>
</evidence>
<dbReference type="PROSITE" id="PS50109">
    <property type="entry name" value="HIS_KIN"/>
    <property type="match status" value="1"/>
</dbReference>
<dbReference type="Gene3D" id="1.10.287.130">
    <property type="match status" value="1"/>
</dbReference>
<dbReference type="Gene3D" id="3.30.450.170">
    <property type="entry name" value="Two-component histidine kinase, sensor domain"/>
    <property type="match status" value="1"/>
</dbReference>
<keyword evidence="6 12" id="KW-0808">Transferase</keyword>
<evidence type="ECO:0000256" key="2">
    <source>
        <dbReference type="ARBA" id="ARBA00004651"/>
    </source>
</evidence>
<dbReference type="GO" id="GO:0005886">
    <property type="term" value="C:plasma membrane"/>
    <property type="evidence" value="ECO:0007669"/>
    <property type="project" value="UniProtKB-SubCell"/>
</dbReference>
<dbReference type="GO" id="GO:0000155">
    <property type="term" value="F:phosphorelay sensor kinase activity"/>
    <property type="evidence" value="ECO:0007669"/>
    <property type="project" value="InterPro"/>
</dbReference>
<evidence type="ECO:0000256" key="3">
    <source>
        <dbReference type="ARBA" id="ARBA00012438"/>
    </source>
</evidence>
<dbReference type="Pfam" id="PF02518">
    <property type="entry name" value="HATPase_c"/>
    <property type="match status" value="1"/>
</dbReference>
<dbReference type="CDD" id="cd06225">
    <property type="entry name" value="HAMP"/>
    <property type="match status" value="1"/>
</dbReference>
<comment type="catalytic activity">
    <reaction evidence="1">
        <text>ATP + protein L-histidine = ADP + protein N-phospho-L-histidine.</text>
        <dbReference type="EC" id="2.7.13.3"/>
    </reaction>
</comment>
<dbReference type="KEGG" id="abo:ABO_1690"/>
<dbReference type="SMART" id="SM00387">
    <property type="entry name" value="HATPase_c"/>
    <property type="match status" value="1"/>
</dbReference>
<proteinExistence type="predicted"/>
<dbReference type="STRING" id="393595.ABO_1690"/>
<evidence type="ECO:0000256" key="5">
    <source>
        <dbReference type="ARBA" id="ARBA00022553"/>
    </source>
</evidence>
<dbReference type="SMART" id="SM00388">
    <property type="entry name" value="HisKA"/>
    <property type="match status" value="1"/>
</dbReference>
<evidence type="ECO:0000256" key="8">
    <source>
        <dbReference type="ARBA" id="ARBA00022777"/>
    </source>
</evidence>
<dbReference type="SUPFAM" id="SSF47384">
    <property type="entry name" value="Homodimeric domain of signal transducing histidine kinase"/>
    <property type="match status" value="1"/>
</dbReference>
<keyword evidence="13" id="KW-1185">Reference proteome</keyword>
<feature type="domain" description="Histidine kinase" evidence="10">
    <location>
        <begin position="240"/>
        <end position="449"/>
    </location>
</feature>
<evidence type="ECO:0000259" key="10">
    <source>
        <dbReference type="PROSITE" id="PS50109"/>
    </source>
</evidence>
<feature type="domain" description="HAMP" evidence="11">
    <location>
        <begin position="209"/>
        <end position="232"/>
    </location>
</feature>
<evidence type="ECO:0000313" key="13">
    <source>
        <dbReference type="Proteomes" id="UP000008871"/>
    </source>
</evidence>
<dbReference type="InterPro" id="IPR003661">
    <property type="entry name" value="HisK_dim/P_dom"/>
</dbReference>
<dbReference type="RefSeq" id="WP_011588971.1">
    <property type="nucleotide sequence ID" value="NC_008260.1"/>
</dbReference>
<dbReference type="Pfam" id="PF00512">
    <property type="entry name" value="HisKA"/>
    <property type="match status" value="1"/>
</dbReference>
<dbReference type="AlphaFoldDB" id="Q0VNW0"/>
<dbReference type="PANTHER" id="PTHR44936:SF10">
    <property type="entry name" value="SENSOR PROTEIN RSTB"/>
    <property type="match status" value="1"/>
</dbReference>
<dbReference type="InterPro" id="IPR004358">
    <property type="entry name" value="Sig_transdc_His_kin-like_C"/>
</dbReference>
<name>Q0VNW0_ALCBS</name>
<evidence type="ECO:0000256" key="9">
    <source>
        <dbReference type="ARBA" id="ARBA00022840"/>
    </source>
</evidence>
<evidence type="ECO:0000256" key="4">
    <source>
        <dbReference type="ARBA" id="ARBA00022475"/>
    </source>
</evidence>
<dbReference type="InterPro" id="IPR036890">
    <property type="entry name" value="HATPase_C_sf"/>
</dbReference>
<reference evidence="12 13" key="1">
    <citation type="journal article" date="2006" name="Nat. Biotechnol.">
        <title>Genome sequence of the ubiquitous hydrocarbon-degrading marine bacterium Alcanivorax borkumensis.</title>
        <authorList>
            <person name="Schneiker S."/>
            <person name="Martins dos Santos V.A.P."/>
            <person name="Bartels D."/>
            <person name="Bekel T."/>
            <person name="Brecht M."/>
            <person name="Buhrmester J."/>
            <person name="Chernikova T.N."/>
            <person name="Denaro R."/>
            <person name="Ferrer M."/>
            <person name="Gertler C."/>
            <person name="Goesmann A."/>
            <person name="Golyshina O.V."/>
            <person name="Kaminski F."/>
            <person name="Khachane A.N."/>
            <person name="Lang S."/>
            <person name="Linke B."/>
            <person name="McHardy A.C."/>
            <person name="Meyer F."/>
            <person name="Nechitaylo T."/>
            <person name="Puehler A."/>
            <person name="Regenhardt D."/>
            <person name="Rupp O."/>
            <person name="Sabirova J.S."/>
            <person name="Selbitschka W."/>
            <person name="Yakimov M.M."/>
            <person name="Timmis K.N."/>
            <person name="Vorhoelter F.-J."/>
            <person name="Weidner S."/>
            <person name="Kaiser O."/>
            <person name="Golyshin P.N."/>
        </authorList>
    </citation>
    <scope>NUCLEOTIDE SEQUENCE [LARGE SCALE GENOMIC DNA]</scope>
    <source>
        <strain evidence="13">ATCC 700651 / DSM 11573 / NCIMB 13689 / SK2</strain>
    </source>
</reference>
<dbReference type="InterPro" id="IPR005467">
    <property type="entry name" value="His_kinase_dom"/>
</dbReference>
<evidence type="ECO:0000256" key="1">
    <source>
        <dbReference type="ARBA" id="ARBA00000085"/>
    </source>
</evidence>
<dbReference type="Proteomes" id="UP000008871">
    <property type="component" value="Chromosome"/>
</dbReference>
<dbReference type="InterPro" id="IPR036097">
    <property type="entry name" value="HisK_dim/P_sf"/>
</dbReference>
<dbReference type="SUPFAM" id="SSF55874">
    <property type="entry name" value="ATPase domain of HSP90 chaperone/DNA topoisomerase II/histidine kinase"/>
    <property type="match status" value="1"/>
</dbReference>
<keyword evidence="7" id="KW-0547">Nucleotide-binding</keyword>
<dbReference type="EC" id="2.7.13.3" evidence="3"/>
<dbReference type="eggNOG" id="COG2205">
    <property type="taxonomic scope" value="Bacteria"/>
</dbReference>
<dbReference type="GO" id="GO:0005524">
    <property type="term" value="F:ATP binding"/>
    <property type="evidence" value="ECO:0007669"/>
    <property type="project" value="UniProtKB-KW"/>
</dbReference>
<dbReference type="InterPro" id="IPR031930">
    <property type="entry name" value="HK_sensor"/>
</dbReference>
<evidence type="ECO:0000256" key="6">
    <source>
        <dbReference type="ARBA" id="ARBA00022679"/>
    </source>
</evidence>
<keyword evidence="4" id="KW-0472">Membrane</keyword>
<dbReference type="InterPro" id="IPR038428">
    <property type="entry name" value="HK_sensor_dom_sf"/>
</dbReference>
<dbReference type="Pfam" id="PF00672">
    <property type="entry name" value="HAMP"/>
    <property type="match status" value="1"/>
</dbReference>
<dbReference type="PANTHER" id="PTHR44936">
    <property type="entry name" value="SENSOR PROTEIN CREC"/>
    <property type="match status" value="1"/>
</dbReference>
<dbReference type="EMBL" id="AM286690">
    <property type="protein sequence ID" value="CAL17138.1"/>
    <property type="molecule type" value="Genomic_DNA"/>
</dbReference>
<organism evidence="12 13">
    <name type="scientific">Alcanivorax borkumensis (strain ATCC 700651 / DSM 11573 / NCIMB 13689 / SK2)</name>
    <dbReference type="NCBI Taxonomy" id="393595"/>
    <lineage>
        <taxon>Bacteria</taxon>
        <taxon>Pseudomonadati</taxon>
        <taxon>Pseudomonadota</taxon>
        <taxon>Gammaproteobacteria</taxon>
        <taxon>Oceanospirillales</taxon>
        <taxon>Alcanivoracaceae</taxon>
        <taxon>Alcanivorax</taxon>
    </lineage>
</organism>
<dbReference type="Pfam" id="PF16750">
    <property type="entry name" value="HK_sensor"/>
    <property type="match status" value="1"/>
</dbReference>
<dbReference type="PROSITE" id="PS50885">
    <property type="entry name" value="HAMP"/>
    <property type="match status" value="1"/>
</dbReference>
<keyword evidence="4" id="KW-1003">Cell membrane</keyword>